<name>A0A7L9FFL1_9CREN</name>
<dbReference type="GeneID" id="59149654"/>
<dbReference type="KEGG" id="thel:IG193_07120"/>
<dbReference type="EMBL" id="CP062310">
    <property type="protein sequence ID" value="QOJ78519.1"/>
    <property type="molecule type" value="Genomic_DNA"/>
</dbReference>
<protein>
    <submittedName>
        <fullName evidence="2">Uncharacterized protein</fullName>
    </submittedName>
</protein>
<evidence type="ECO:0000313" key="3">
    <source>
        <dbReference type="Proteomes" id="UP000594121"/>
    </source>
</evidence>
<gene>
    <name evidence="2" type="ORF">IG193_07120</name>
</gene>
<proteinExistence type="predicted"/>
<dbReference type="InParanoid" id="A0A7L9FFL1"/>
<feature type="transmembrane region" description="Helical" evidence="1">
    <location>
        <begin position="7"/>
        <end position="24"/>
    </location>
</feature>
<keyword evidence="1" id="KW-1133">Transmembrane helix</keyword>
<keyword evidence="1" id="KW-0472">Membrane</keyword>
<reference evidence="2 3" key="1">
    <citation type="submission" date="2020-10" db="EMBL/GenBank/DDBJ databases">
        <title>Thermofilum lucidum 3507LT sp. nov. a novel member of Thermofilaceae family isolated from Chile hot spring, and proposal of description order Thermofilales.</title>
        <authorList>
            <person name="Zayulina K.S."/>
            <person name="Elcheninov A.G."/>
            <person name="Toshchakov S.V."/>
            <person name="Kublanov I.V."/>
        </authorList>
    </citation>
    <scope>NUCLEOTIDE SEQUENCE [LARGE SCALE GENOMIC DNA]</scope>
    <source>
        <strain evidence="2 3">3507LT</strain>
    </source>
</reference>
<accession>A0A7L9FFL1</accession>
<organism evidence="2 3">
    <name type="scientific">Infirmifilum lucidum</name>
    <dbReference type="NCBI Taxonomy" id="2776706"/>
    <lineage>
        <taxon>Archaea</taxon>
        <taxon>Thermoproteota</taxon>
        <taxon>Thermoprotei</taxon>
        <taxon>Thermofilales</taxon>
        <taxon>Thermofilaceae</taxon>
        <taxon>Infirmifilum</taxon>
    </lineage>
</organism>
<dbReference type="AlphaFoldDB" id="A0A7L9FFL1"/>
<keyword evidence="1" id="KW-0812">Transmembrane</keyword>
<sequence>MKSSHLIILVLWGLFLILVGLGVISGYDILPSAISITGLSLGVRAFSTPCASGKCPKRGFLLFWSLLLIEASIVIEICRLYSSLPLCLGVLVIMAAVSAYAADKKYSIL</sequence>
<evidence type="ECO:0000313" key="2">
    <source>
        <dbReference type="EMBL" id="QOJ78519.1"/>
    </source>
</evidence>
<dbReference type="Proteomes" id="UP000594121">
    <property type="component" value="Chromosome"/>
</dbReference>
<keyword evidence="3" id="KW-1185">Reference proteome</keyword>
<feature type="transmembrane region" description="Helical" evidence="1">
    <location>
        <begin position="83"/>
        <end position="102"/>
    </location>
</feature>
<dbReference type="RefSeq" id="WP_192818491.1">
    <property type="nucleotide sequence ID" value="NZ_CP062310.1"/>
</dbReference>
<evidence type="ECO:0000256" key="1">
    <source>
        <dbReference type="SAM" id="Phobius"/>
    </source>
</evidence>
<feature type="transmembrane region" description="Helical" evidence="1">
    <location>
        <begin position="59"/>
        <end position="77"/>
    </location>
</feature>